<dbReference type="Proteomes" id="UP001195483">
    <property type="component" value="Unassembled WGS sequence"/>
</dbReference>
<comment type="caution">
    <text evidence="1">The sequence shown here is derived from an EMBL/GenBank/DDBJ whole genome shotgun (WGS) entry which is preliminary data.</text>
</comment>
<organism evidence="1 2">
    <name type="scientific">Potamilus streckersoni</name>
    <dbReference type="NCBI Taxonomy" id="2493646"/>
    <lineage>
        <taxon>Eukaryota</taxon>
        <taxon>Metazoa</taxon>
        <taxon>Spiralia</taxon>
        <taxon>Lophotrochozoa</taxon>
        <taxon>Mollusca</taxon>
        <taxon>Bivalvia</taxon>
        <taxon>Autobranchia</taxon>
        <taxon>Heteroconchia</taxon>
        <taxon>Palaeoheterodonta</taxon>
        <taxon>Unionida</taxon>
        <taxon>Unionoidea</taxon>
        <taxon>Unionidae</taxon>
        <taxon>Ambleminae</taxon>
        <taxon>Lampsilini</taxon>
        <taxon>Potamilus</taxon>
    </lineage>
</organism>
<name>A0AAE0VIP8_9BIVA</name>
<reference evidence="1" key="3">
    <citation type="submission" date="2023-05" db="EMBL/GenBank/DDBJ databases">
        <authorList>
            <person name="Smith C.H."/>
        </authorList>
    </citation>
    <scope>NUCLEOTIDE SEQUENCE</scope>
    <source>
        <strain evidence="1">CHS0354</strain>
        <tissue evidence="1">Mantle</tissue>
    </source>
</reference>
<evidence type="ECO:0000313" key="1">
    <source>
        <dbReference type="EMBL" id="KAK3579314.1"/>
    </source>
</evidence>
<reference evidence="1" key="2">
    <citation type="journal article" date="2021" name="Genome Biol. Evol.">
        <title>Developing a high-quality reference genome for a parasitic bivalve with doubly uniparental inheritance (Bivalvia: Unionida).</title>
        <authorList>
            <person name="Smith C.H."/>
        </authorList>
    </citation>
    <scope>NUCLEOTIDE SEQUENCE</scope>
    <source>
        <strain evidence="1">CHS0354</strain>
        <tissue evidence="1">Mantle</tissue>
    </source>
</reference>
<dbReference type="EMBL" id="JAEAOA010001776">
    <property type="protein sequence ID" value="KAK3579314.1"/>
    <property type="molecule type" value="Genomic_DNA"/>
</dbReference>
<sequence>MVCWEADGSTMVCWEADDSTMVWLEADDSTMIWWEADDSTMVWWEADDSTMVWWEADDSTMVWWEADDSTMVWWEADDSTTDEENKTLNLTEELETTMGWKMHVDNQAKAKYRRKTHMTETGDLGSGKPMETFFPMVDNLEIKQLVIYNEPDTVLHYG</sequence>
<gene>
    <name evidence="1" type="ORF">CHS0354_029601</name>
</gene>
<accession>A0AAE0VIP8</accession>
<evidence type="ECO:0000313" key="2">
    <source>
        <dbReference type="Proteomes" id="UP001195483"/>
    </source>
</evidence>
<dbReference type="AlphaFoldDB" id="A0AAE0VIP8"/>
<protein>
    <submittedName>
        <fullName evidence="1">Uncharacterized protein</fullName>
    </submittedName>
</protein>
<reference evidence="1" key="1">
    <citation type="journal article" date="2021" name="Genome Biol. Evol.">
        <title>A High-Quality Reference Genome for a Parasitic Bivalve with Doubly Uniparental Inheritance (Bivalvia: Unionida).</title>
        <authorList>
            <person name="Smith C.H."/>
        </authorList>
    </citation>
    <scope>NUCLEOTIDE SEQUENCE</scope>
    <source>
        <strain evidence="1">CHS0354</strain>
    </source>
</reference>
<proteinExistence type="predicted"/>
<keyword evidence="2" id="KW-1185">Reference proteome</keyword>